<proteinExistence type="predicted"/>
<gene>
    <name evidence="1" type="ORF">Acy02nite_22240</name>
</gene>
<dbReference type="RefSeq" id="WP_203739846.1">
    <property type="nucleotide sequence ID" value="NZ_BAAAUC010000007.1"/>
</dbReference>
<organism evidence="1 2">
    <name type="scientific">Actinoplanes cyaneus</name>
    <dbReference type="NCBI Taxonomy" id="52696"/>
    <lineage>
        <taxon>Bacteria</taxon>
        <taxon>Bacillati</taxon>
        <taxon>Actinomycetota</taxon>
        <taxon>Actinomycetes</taxon>
        <taxon>Micromonosporales</taxon>
        <taxon>Micromonosporaceae</taxon>
        <taxon>Actinoplanes</taxon>
    </lineage>
</organism>
<sequence length="97" mass="10614">MTFVHVDIHQITHTCPADPQPHPVDTRRTIVATVDGGPCRNPITIRCGDKTATIDCGRHEPHDRQCPACRTIVIERQITSTFVGHEGTQHPTTGIAA</sequence>
<reference evidence="1" key="1">
    <citation type="submission" date="2021-01" db="EMBL/GenBank/DDBJ databases">
        <title>Whole genome shotgun sequence of Actinoplanes cyaneus NBRC 14990.</title>
        <authorList>
            <person name="Komaki H."/>
            <person name="Tamura T."/>
        </authorList>
    </citation>
    <scope>NUCLEOTIDE SEQUENCE</scope>
    <source>
        <strain evidence="1">NBRC 14990</strain>
    </source>
</reference>
<evidence type="ECO:0000313" key="1">
    <source>
        <dbReference type="EMBL" id="GID64343.1"/>
    </source>
</evidence>
<dbReference type="EMBL" id="BOMH01000016">
    <property type="protein sequence ID" value="GID64343.1"/>
    <property type="molecule type" value="Genomic_DNA"/>
</dbReference>
<name>A0A919M4M1_9ACTN</name>
<accession>A0A919M4M1</accession>
<comment type="caution">
    <text evidence="1">The sequence shown here is derived from an EMBL/GenBank/DDBJ whole genome shotgun (WGS) entry which is preliminary data.</text>
</comment>
<dbReference type="AlphaFoldDB" id="A0A919M4M1"/>
<keyword evidence="2" id="KW-1185">Reference proteome</keyword>
<protein>
    <submittedName>
        <fullName evidence="1">Uncharacterized protein</fullName>
    </submittedName>
</protein>
<evidence type="ECO:0000313" key="2">
    <source>
        <dbReference type="Proteomes" id="UP000619479"/>
    </source>
</evidence>
<dbReference type="Proteomes" id="UP000619479">
    <property type="component" value="Unassembled WGS sequence"/>
</dbReference>